<accession>L0KYG1</accession>
<dbReference type="EMBL" id="CP003362">
    <property type="protein sequence ID" value="AGB49725.1"/>
    <property type="molecule type" value="Genomic_DNA"/>
</dbReference>
<dbReference type="GO" id="GO:0046872">
    <property type="term" value="F:metal ion binding"/>
    <property type="evidence" value="ECO:0007669"/>
    <property type="project" value="UniProtKB-KW"/>
</dbReference>
<name>L0KYG1_METHD</name>
<dbReference type="GeneID" id="14407332"/>
<dbReference type="Gene3D" id="3.40.50.1000">
    <property type="entry name" value="HAD superfamily/HAD-like"/>
    <property type="match status" value="1"/>
</dbReference>
<dbReference type="PRINTS" id="PR00413">
    <property type="entry name" value="HADHALOGNASE"/>
</dbReference>
<dbReference type="AlphaFoldDB" id="L0KYG1"/>
<keyword evidence="3" id="KW-0479">Metal-binding</keyword>
<dbReference type="NCBIfam" id="TIGR01549">
    <property type="entry name" value="HAD-SF-IA-v1"/>
    <property type="match status" value="1"/>
</dbReference>
<dbReference type="PANTHER" id="PTHR46470">
    <property type="entry name" value="N-ACYLNEURAMINATE-9-PHOSPHATASE"/>
    <property type="match status" value="1"/>
</dbReference>
<dbReference type="HOGENOM" id="CLU_045011_8_6_2"/>
<keyword evidence="7" id="KW-1185">Reference proteome</keyword>
<dbReference type="STRING" id="867904.Metho_1523"/>
<proteinExistence type="inferred from homology"/>
<evidence type="ECO:0000256" key="4">
    <source>
        <dbReference type="ARBA" id="ARBA00022801"/>
    </source>
</evidence>
<dbReference type="Pfam" id="PF00702">
    <property type="entry name" value="Hydrolase"/>
    <property type="match status" value="1"/>
</dbReference>
<sequence length="219" mass="25635">MFERSEIKGLIFDCYGTLIDIDTDEDDYYTYDAVSKWLKYKGVQIDPDLLISEYHSKIRDKMEGSGEQYPDVRVEEIFAEICNENAIWKSDTISLGIETSMVFRSASLRRLRPFRESMEILNRYQDIPICLVSNGQRVFSEKELRFLGLYDFFDHVIFSSDVRYKKPDQRIFKIALEHMGLNPEEVLSVGDTEENDIIAPQELGIKAMHIYDAWKDLLD</sequence>
<keyword evidence="4" id="KW-0378">Hydrolase</keyword>
<evidence type="ECO:0000256" key="2">
    <source>
        <dbReference type="ARBA" id="ARBA00007958"/>
    </source>
</evidence>
<evidence type="ECO:0000256" key="3">
    <source>
        <dbReference type="ARBA" id="ARBA00022723"/>
    </source>
</evidence>
<gene>
    <name evidence="6" type="ordered locus">Metho_1523</name>
</gene>
<organism evidence="6 7">
    <name type="scientific">Methanomethylovorans hollandica (strain DSM 15978 / NBRC 107637 / DMS1)</name>
    <dbReference type="NCBI Taxonomy" id="867904"/>
    <lineage>
        <taxon>Archaea</taxon>
        <taxon>Methanobacteriati</taxon>
        <taxon>Methanobacteriota</taxon>
        <taxon>Stenosarchaea group</taxon>
        <taxon>Methanomicrobia</taxon>
        <taxon>Methanosarcinales</taxon>
        <taxon>Methanosarcinaceae</taxon>
        <taxon>Methanomethylovorans</taxon>
    </lineage>
</organism>
<dbReference type="KEGG" id="mhz:Metho_1523"/>
<protein>
    <submittedName>
        <fullName evidence="6">Haloacid dehalogenase superfamily enzyme, subfamily IA</fullName>
    </submittedName>
</protein>
<dbReference type="PANTHER" id="PTHR46470:SF2">
    <property type="entry name" value="GLYCERALDEHYDE 3-PHOSPHATE PHOSPHATASE"/>
    <property type="match status" value="1"/>
</dbReference>
<evidence type="ECO:0000313" key="6">
    <source>
        <dbReference type="EMBL" id="AGB49725.1"/>
    </source>
</evidence>
<dbReference type="Gene3D" id="1.10.150.240">
    <property type="entry name" value="Putative phosphatase, domain 2"/>
    <property type="match status" value="1"/>
</dbReference>
<dbReference type="NCBIfam" id="TIGR01509">
    <property type="entry name" value="HAD-SF-IA-v3"/>
    <property type="match status" value="1"/>
</dbReference>
<dbReference type="SFLD" id="SFLDG01129">
    <property type="entry name" value="C1.5:_HAD__Beta-PGM__Phosphata"/>
    <property type="match status" value="1"/>
</dbReference>
<evidence type="ECO:0000256" key="1">
    <source>
        <dbReference type="ARBA" id="ARBA00001946"/>
    </source>
</evidence>
<evidence type="ECO:0000313" key="7">
    <source>
        <dbReference type="Proteomes" id="UP000010866"/>
    </source>
</evidence>
<dbReference type="Proteomes" id="UP000010866">
    <property type="component" value="Chromosome"/>
</dbReference>
<evidence type="ECO:0000256" key="5">
    <source>
        <dbReference type="ARBA" id="ARBA00022842"/>
    </source>
</evidence>
<comment type="cofactor">
    <cofactor evidence="1">
        <name>Mg(2+)</name>
        <dbReference type="ChEBI" id="CHEBI:18420"/>
    </cofactor>
</comment>
<dbReference type="InterPro" id="IPR023198">
    <property type="entry name" value="PGP-like_dom2"/>
</dbReference>
<keyword evidence="5" id="KW-0460">Magnesium</keyword>
<reference evidence="7" key="1">
    <citation type="submission" date="2012-02" db="EMBL/GenBank/DDBJ databases">
        <title>Complete sequence of chromosome of Methanomethylovorans hollandica DSM 15978.</title>
        <authorList>
            <person name="Lucas S."/>
            <person name="Copeland A."/>
            <person name="Lapidus A."/>
            <person name="Glavina del Rio T."/>
            <person name="Dalin E."/>
            <person name="Tice H."/>
            <person name="Bruce D."/>
            <person name="Goodwin L."/>
            <person name="Pitluck S."/>
            <person name="Peters L."/>
            <person name="Mikhailova N."/>
            <person name="Held B."/>
            <person name="Kyrpides N."/>
            <person name="Mavromatis K."/>
            <person name="Ivanova N."/>
            <person name="Brettin T."/>
            <person name="Detter J.C."/>
            <person name="Han C."/>
            <person name="Larimer F."/>
            <person name="Land M."/>
            <person name="Hauser L."/>
            <person name="Markowitz V."/>
            <person name="Cheng J.-F."/>
            <person name="Hugenholtz P."/>
            <person name="Woyke T."/>
            <person name="Wu D."/>
            <person name="Spring S."/>
            <person name="Schroeder M."/>
            <person name="Brambilla E."/>
            <person name="Klenk H.-P."/>
            <person name="Eisen J.A."/>
        </authorList>
    </citation>
    <scope>NUCLEOTIDE SEQUENCE [LARGE SCALE GENOMIC DNA]</scope>
    <source>
        <strain evidence="7">DSM 15978 / NBRC 107637 / DMS1</strain>
    </source>
</reference>
<dbReference type="OrthoDB" id="27736at2157"/>
<comment type="similarity">
    <text evidence="2">Belongs to the HAD-like hydrolase superfamily.</text>
</comment>
<dbReference type="InterPro" id="IPR006439">
    <property type="entry name" value="HAD-SF_hydro_IA"/>
</dbReference>
<dbReference type="InterPro" id="IPR023214">
    <property type="entry name" value="HAD_sf"/>
</dbReference>
<dbReference type="SFLD" id="SFLDS00003">
    <property type="entry name" value="Haloacid_Dehalogenase"/>
    <property type="match status" value="1"/>
</dbReference>
<dbReference type="RefSeq" id="WP_015324890.1">
    <property type="nucleotide sequence ID" value="NC_019977.1"/>
</dbReference>
<dbReference type="GO" id="GO:0016791">
    <property type="term" value="F:phosphatase activity"/>
    <property type="evidence" value="ECO:0007669"/>
    <property type="project" value="TreeGrafter"/>
</dbReference>
<dbReference type="SUPFAM" id="SSF56784">
    <property type="entry name" value="HAD-like"/>
    <property type="match status" value="1"/>
</dbReference>
<dbReference type="InterPro" id="IPR036412">
    <property type="entry name" value="HAD-like_sf"/>
</dbReference>
<dbReference type="GO" id="GO:0044281">
    <property type="term" value="P:small molecule metabolic process"/>
    <property type="evidence" value="ECO:0007669"/>
    <property type="project" value="UniProtKB-ARBA"/>
</dbReference>
<dbReference type="InterPro" id="IPR051400">
    <property type="entry name" value="HAD-like_hydrolase"/>
</dbReference>